<dbReference type="InterPro" id="IPR010794">
    <property type="entry name" value="MalM"/>
</dbReference>
<accession>A0A7Y4D962</accession>
<gene>
    <name evidence="2" type="ORF">F0234_19850</name>
</gene>
<dbReference type="GO" id="GO:0042597">
    <property type="term" value="C:periplasmic space"/>
    <property type="evidence" value="ECO:0007669"/>
    <property type="project" value="InterPro"/>
</dbReference>
<evidence type="ECO:0008006" key="4">
    <source>
        <dbReference type="Google" id="ProtNLM"/>
    </source>
</evidence>
<keyword evidence="1" id="KW-0732">Signal</keyword>
<evidence type="ECO:0000313" key="2">
    <source>
        <dbReference type="EMBL" id="NOJ15014.1"/>
    </source>
</evidence>
<feature type="signal peptide" evidence="1">
    <location>
        <begin position="1"/>
        <end position="17"/>
    </location>
</feature>
<reference evidence="2 3" key="1">
    <citation type="submission" date="2019-09" db="EMBL/GenBank/DDBJ databases">
        <title>Draft genome sequencing and comparative genomics of hatchery-associated Vibrios.</title>
        <authorList>
            <person name="Kehlet-Delgado H."/>
            <person name="Mueller R.S."/>
        </authorList>
    </citation>
    <scope>NUCLEOTIDE SEQUENCE [LARGE SCALE GENOMIC DNA]</scope>
    <source>
        <strain evidence="2 3">99-70-13A3</strain>
    </source>
</reference>
<dbReference type="Proteomes" id="UP000519158">
    <property type="component" value="Unassembled WGS sequence"/>
</dbReference>
<dbReference type="RefSeq" id="WP_171330508.1">
    <property type="nucleotide sequence ID" value="NZ_CAWPOP010000012.1"/>
</dbReference>
<proteinExistence type="predicted"/>
<dbReference type="Pfam" id="PF07148">
    <property type="entry name" value="MalM"/>
    <property type="match status" value="1"/>
</dbReference>
<protein>
    <recommendedName>
        <fullName evidence="4">Maltose operon periplasmic protein MalM</fullName>
    </recommendedName>
</protein>
<dbReference type="GO" id="GO:0008643">
    <property type="term" value="P:carbohydrate transport"/>
    <property type="evidence" value="ECO:0007669"/>
    <property type="project" value="InterPro"/>
</dbReference>
<sequence length="301" mass="33141">MKYLAILPAVFALSACSTVTESPVSYHKTSPGLESLQNNENCCENLNTIQYQSITNPEETSVSITTASPKIEFKSGRSFAGGIKLPTTLDAIRFSLTSNANYSAFVPSLLVLDKNYQPLDVIGNESIKYQPLSLFDGARYGAQIELQERYLNGEAPAYLVVFTTSEALAETTPVEKPSDMAIRSGDIQANIVHNTDYAIPHSAIGKVSFDFKFTAVTTVVEEQNRQKRVQQIIPESTVAQSDLLTENTLNKKEVYQTLIENSVSSGDFSAALTYVEESERLGIEGMRNSFVDAMKQYQKAQ</sequence>
<dbReference type="AlphaFoldDB" id="A0A7Y4D962"/>
<evidence type="ECO:0000313" key="3">
    <source>
        <dbReference type="Proteomes" id="UP000519158"/>
    </source>
</evidence>
<evidence type="ECO:0000256" key="1">
    <source>
        <dbReference type="SAM" id="SignalP"/>
    </source>
</evidence>
<name>A0A7Y4D962_VIBSP</name>
<dbReference type="EMBL" id="VTXL01000020">
    <property type="protein sequence ID" value="NOJ15014.1"/>
    <property type="molecule type" value="Genomic_DNA"/>
</dbReference>
<dbReference type="PROSITE" id="PS51257">
    <property type="entry name" value="PROKAR_LIPOPROTEIN"/>
    <property type="match status" value="1"/>
</dbReference>
<feature type="chain" id="PRO_5030989585" description="Maltose operon periplasmic protein MalM" evidence="1">
    <location>
        <begin position="18"/>
        <end position="301"/>
    </location>
</feature>
<organism evidence="2 3">
    <name type="scientific">Vibrio splendidus</name>
    <dbReference type="NCBI Taxonomy" id="29497"/>
    <lineage>
        <taxon>Bacteria</taxon>
        <taxon>Pseudomonadati</taxon>
        <taxon>Pseudomonadota</taxon>
        <taxon>Gammaproteobacteria</taxon>
        <taxon>Vibrionales</taxon>
        <taxon>Vibrionaceae</taxon>
        <taxon>Vibrio</taxon>
    </lineage>
</organism>
<comment type="caution">
    <text evidence="2">The sequence shown here is derived from an EMBL/GenBank/DDBJ whole genome shotgun (WGS) entry which is preliminary data.</text>
</comment>